<dbReference type="RefSeq" id="WP_289558514.1">
    <property type="nucleotide sequence ID" value="NZ_JAUDEN010000004.1"/>
</dbReference>
<dbReference type="PANTHER" id="PTHR41349">
    <property type="match status" value="1"/>
</dbReference>
<feature type="domain" description="Endonuclease/exonuclease/phosphatase" evidence="2">
    <location>
        <begin position="30"/>
        <end position="328"/>
    </location>
</feature>
<evidence type="ECO:0000259" key="2">
    <source>
        <dbReference type="Pfam" id="PF03372"/>
    </source>
</evidence>
<gene>
    <name evidence="3" type="ORF">QUW60_03715</name>
</gene>
<evidence type="ECO:0000313" key="3">
    <source>
        <dbReference type="EMBL" id="MDM8324342.1"/>
    </source>
</evidence>
<sequence length="338" mass="37947">MMKQLLLFLFCLLPAGLRANTDTGKQLKVLQLNVWQDATQVDGAFEAIADEVAAHRPDIVTLCEVRDYHGIHFTDSLCRSLRGKGLLYYTCPSKDGGILSRYPIMESGALDSVSINRAVIDVEGRQMAVYAVHLDYTHYACYLPRGYDGVTWKECPLPAAVEEVLAQNDASQRPRQIRIMMRHAEKDIEKGMPVVVGGDFNEPSWMDWQADTKDLYDHHGFIVPWTTTRLLHEAGYHDAYRTVYPSAVTHPGFTWVASNEDAEIGKLAWAPKADERDRIDFIFYKGTGVRSVKAAVLGPKASVIRGKRADETSQDPIIEPQGTWPSDHKGVLVTLEWQ</sequence>
<dbReference type="Pfam" id="PF03372">
    <property type="entry name" value="Exo_endo_phos"/>
    <property type="match status" value="1"/>
</dbReference>
<keyword evidence="4" id="KW-1185">Reference proteome</keyword>
<evidence type="ECO:0000256" key="1">
    <source>
        <dbReference type="SAM" id="SignalP"/>
    </source>
</evidence>
<accession>A0ABT7VDI2</accession>
<keyword evidence="1" id="KW-0732">Signal</keyword>
<keyword evidence="3" id="KW-0378">Hydrolase</keyword>
<keyword evidence="3" id="KW-0255">Endonuclease</keyword>
<dbReference type="InterPro" id="IPR005135">
    <property type="entry name" value="Endo/exonuclease/phosphatase"/>
</dbReference>
<comment type="caution">
    <text evidence="3">The sequence shown here is derived from an EMBL/GenBank/DDBJ whole genome shotgun (WGS) entry which is preliminary data.</text>
</comment>
<name>A0ABT7VDI2_9BACE</name>
<feature type="signal peptide" evidence="1">
    <location>
        <begin position="1"/>
        <end position="19"/>
    </location>
</feature>
<evidence type="ECO:0000313" key="4">
    <source>
        <dbReference type="Proteomes" id="UP001169458"/>
    </source>
</evidence>
<organism evidence="3 4">
    <name type="scientific">Bacteroides gallinaceum</name>
    <dbReference type="NCBI Taxonomy" id="1462571"/>
    <lineage>
        <taxon>Bacteria</taxon>
        <taxon>Pseudomonadati</taxon>
        <taxon>Bacteroidota</taxon>
        <taxon>Bacteroidia</taxon>
        <taxon>Bacteroidales</taxon>
        <taxon>Bacteroidaceae</taxon>
        <taxon>Bacteroides</taxon>
    </lineage>
</organism>
<dbReference type="Proteomes" id="UP001169458">
    <property type="component" value="Unassembled WGS sequence"/>
</dbReference>
<dbReference type="SUPFAM" id="SSF56219">
    <property type="entry name" value="DNase I-like"/>
    <property type="match status" value="1"/>
</dbReference>
<dbReference type="Gene3D" id="3.60.10.10">
    <property type="entry name" value="Endonuclease/exonuclease/phosphatase"/>
    <property type="match status" value="1"/>
</dbReference>
<reference evidence="4" key="1">
    <citation type="submission" date="2023-07" db="EMBL/GenBank/DDBJ databases">
        <title>Identification and characterization of horizontal gene transfer across gut microbiota members of farm animals based on homology search.</title>
        <authorList>
            <person name="Schwarzerova J."/>
            <person name="Nykrynova M."/>
            <person name="Jureckova K."/>
            <person name="Cejkova D."/>
            <person name="Rychlik I."/>
        </authorList>
    </citation>
    <scope>NUCLEOTIDE SEQUENCE [LARGE SCALE GENOMIC DNA]</scope>
    <source>
        <strain evidence="4">109_WCHN</strain>
    </source>
</reference>
<dbReference type="InterPro" id="IPR036691">
    <property type="entry name" value="Endo/exonu/phosph_ase_sf"/>
</dbReference>
<proteinExistence type="predicted"/>
<dbReference type="PANTHER" id="PTHR41349:SF1">
    <property type="entry name" value="PROTEIN CBG08683"/>
    <property type="match status" value="1"/>
</dbReference>
<keyword evidence="3" id="KW-0540">Nuclease</keyword>
<feature type="chain" id="PRO_5046784323" evidence="1">
    <location>
        <begin position="20"/>
        <end position="338"/>
    </location>
</feature>
<protein>
    <submittedName>
        <fullName evidence="3">Endonuclease/exonuclease/phosphatase family protein</fullName>
    </submittedName>
</protein>
<dbReference type="GO" id="GO:0004519">
    <property type="term" value="F:endonuclease activity"/>
    <property type="evidence" value="ECO:0007669"/>
    <property type="project" value="UniProtKB-KW"/>
</dbReference>
<dbReference type="EMBL" id="JAUDEN010000004">
    <property type="protein sequence ID" value="MDM8324342.1"/>
    <property type="molecule type" value="Genomic_DNA"/>
</dbReference>